<evidence type="ECO:0000256" key="1">
    <source>
        <dbReference type="ARBA" id="ARBA00004123"/>
    </source>
</evidence>
<feature type="repeat" description="HEAT" evidence="8">
    <location>
        <begin position="456"/>
        <end position="494"/>
    </location>
</feature>
<keyword evidence="7" id="KW-0539">Nucleus</keyword>
<dbReference type="SUPFAM" id="SSF48371">
    <property type="entry name" value="ARM repeat"/>
    <property type="match status" value="2"/>
</dbReference>
<gene>
    <name evidence="10" type="ORF">MSP1404_LOCUS4659</name>
</gene>
<evidence type="ECO:0000256" key="5">
    <source>
        <dbReference type="ARBA" id="ARBA00022737"/>
    </source>
</evidence>
<dbReference type="Pfam" id="PF13513">
    <property type="entry name" value="HEAT_EZ"/>
    <property type="match status" value="1"/>
</dbReference>
<dbReference type="InterPro" id="IPR041653">
    <property type="entry name" value="Importin_rep_4"/>
</dbReference>
<dbReference type="InterPro" id="IPR034085">
    <property type="entry name" value="TOG"/>
</dbReference>
<evidence type="ECO:0000256" key="6">
    <source>
        <dbReference type="ARBA" id="ARBA00022927"/>
    </source>
</evidence>
<evidence type="ECO:0000256" key="2">
    <source>
        <dbReference type="ARBA" id="ARBA00004496"/>
    </source>
</evidence>
<sequence length="1120" mass="121613">MAVSAAQVQAVLDMSNLTAFEQLLGGLTSVDNSARTQYEALFNECKKQGDVLCLQLVKALRTSAQVETREMAAILLRRVLTKDEVSLWANLQAQTQAGIKSELLKSLHEEQNKRIAGKVGDTVSELAAGVYEEGWPELLPFLFQCVTTGSDALKVTALNVFGELAAYIGDSLVPHLATLHGILAQCLQAADMEVKLASLRACCAFVDSLENQHDRAKFQDLLPAMLQTLGGALQGGDEASAQDALSMFVELAGSDPRFVRKHLAHVVDAMMTIAEHNDLEDGTRHLATEFLVTLTEARDRAPGMMRKLPNFVPRLFNCLVAFLLDVEDEQEWHTAEKEEDGDAGEGERYDVGQECLDRVAIALGANTVLPCAAATIPALLQDGDWRKRHAALVALAQIAEGCVKGMNKDVAGAVAPCLGAATSDPHPRVRWAAVNGIGQLCTDLGPKIQEKAHAQILPVLLKCMEDSSHRVQSHAAAAMVNFSEGCPPEHMQPYLDALMNKLLQMLQGGHRMVQESALTALASVADNAQTAFAKYYSTVLPFLKQILVGAAGKEHRMLRAKAMECISLVGMAVGKERFAPDAREVMDLLMQLQAGGFEDDDTTASYMQQAWTRLCKCLGRDFIQYLQVVMPPLLKSAQLKPDVQVTDAENAGEEEEEDDVEVIAVGDKRISIRTSVLEEKATACNMLCCYVDELKDGFLPYLQPVVETMVPLLDFYFHEDVRKAAVASLPDILRAGKAAMLKQCVTPQGQTVDAAYFRQLVGFVVPPLIKALNKEPEVEIQAAMLESLADCAGVAGEHISEHISAMIEEFQATLKGSLERRAERNKRATTEDFDAEEMEALTDEQAAEDEVFDQFAECVGSLLRSLHAAVLPALEPLLAQFVAPMLAPDRSPEERRIAICVFDDVMEHASDGGAALRYLDGFAGPCLAGCTDADADVRQASVYGVGVMAEKLGAAFAPHVPASLQALAAVIQAPDSRIDENVNATENAISSLGKLCEFQRNVIPGPESVVPQWLQCLPLTEDKVEARAVHEQLVRMLEKNDPHLLGPNSEHLGSVVKVFATALPTAALSEKLQLCTPETARKMKAILMQMQGSVPPETLSRAWSSITPEQQQALQQAMQA</sequence>
<dbReference type="InterPro" id="IPR041389">
    <property type="entry name" value="Importin_rep_6"/>
</dbReference>
<keyword evidence="3" id="KW-0813">Transport</keyword>
<dbReference type="GO" id="GO:0005634">
    <property type="term" value="C:nucleus"/>
    <property type="evidence" value="ECO:0007669"/>
    <property type="project" value="UniProtKB-SubCell"/>
</dbReference>
<proteinExistence type="predicted"/>
<dbReference type="InterPro" id="IPR021133">
    <property type="entry name" value="HEAT_type_2"/>
</dbReference>
<reference evidence="10" key="1">
    <citation type="submission" date="2021-01" db="EMBL/GenBank/DDBJ databases">
        <authorList>
            <person name="Corre E."/>
            <person name="Pelletier E."/>
            <person name="Niang G."/>
            <person name="Scheremetjew M."/>
            <person name="Finn R."/>
            <person name="Kale V."/>
            <person name="Holt S."/>
            <person name="Cochrane G."/>
            <person name="Meng A."/>
            <person name="Brown T."/>
            <person name="Cohen L."/>
        </authorList>
    </citation>
    <scope>NUCLEOTIDE SEQUENCE</scope>
    <source>
        <strain evidence="10">CCMP494</strain>
    </source>
</reference>
<dbReference type="EMBL" id="HBEV01006075">
    <property type="protein sequence ID" value="CAD8584742.1"/>
    <property type="molecule type" value="Transcribed_RNA"/>
</dbReference>
<dbReference type="InterPro" id="IPR040122">
    <property type="entry name" value="Importin_beta"/>
</dbReference>
<dbReference type="GO" id="GO:0006606">
    <property type="term" value="P:protein import into nucleus"/>
    <property type="evidence" value="ECO:0007669"/>
    <property type="project" value="InterPro"/>
</dbReference>
<evidence type="ECO:0000313" key="10">
    <source>
        <dbReference type="EMBL" id="CAD8584742.1"/>
    </source>
</evidence>
<dbReference type="Pfam" id="PF18829">
    <property type="entry name" value="Importin_rep_6"/>
    <property type="match status" value="1"/>
</dbReference>
<dbReference type="Pfam" id="PF18808">
    <property type="entry name" value="Importin_rep_4"/>
    <property type="match status" value="1"/>
</dbReference>
<dbReference type="GO" id="GO:0005737">
    <property type="term" value="C:cytoplasm"/>
    <property type="evidence" value="ECO:0007669"/>
    <property type="project" value="UniProtKB-SubCell"/>
</dbReference>
<keyword evidence="6" id="KW-0653">Protein transport</keyword>
<dbReference type="PROSITE" id="PS50077">
    <property type="entry name" value="HEAT_REPEAT"/>
    <property type="match status" value="2"/>
</dbReference>
<dbReference type="Pfam" id="PF25780">
    <property type="entry name" value="TPR_IPO5"/>
    <property type="match status" value="1"/>
</dbReference>
<dbReference type="AlphaFoldDB" id="A0A7S0PMR8"/>
<evidence type="ECO:0000256" key="4">
    <source>
        <dbReference type="ARBA" id="ARBA00022490"/>
    </source>
</evidence>
<evidence type="ECO:0000256" key="8">
    <source>
        <dbReference type="PROSITE-ProRule" id="PRU00103"/>
    </source>
</evidence>
<keyword evidence="5" id="KW-0677">Repeat</keyword>
<dbReference type="PANTHER" id="PTHR10527">
    <property type="entry name" value="IMPORTIN BETA"/>
    <property type="match status" value="1"/>
</dbReference>
<dbReference type="InterPro" id="IPR016024">
    <property type="entry name" value="ARM-type_fold"/>
</dbReference>
<dbReference type="Pfam" id="PF25574">
    <property type="entry name" value="TPR_IMB1"/>
    <property type="match status" value="1"/>
</dbReference>
<feature type="domain" description="TOG" evidence="9">
    <location>
        <begin position="362"/>
        <end position="606"/>
    </location>
</feature>
<evidence type="ECO:0000256" key="3">
    <source>
        <dbReference type="ARBA" id="ARBA00022448"/>
    </source>
</evidence>
<protein>
    <recommendedName>
        <fullName evidence="9">TOG domain-containing protein</fullName>
    </recommendedName>
</protein>
<dbReference type="InterPro" id="IPR058584">
    <property type="entry name" value="IMB1_TNPO1-like_TPR"/>
</dbReference>
<dbReference type="SMART" id="SM01349">
    <property type="entry name" value="TOG"/>
    <property type="match status" value="1"/>
</dbReference>
<dbReference type="InterPro" id="IPR011989">
    <property type="entry name" value="ARM-like"/>
</dbReference>
<dbReference type="InterPro" id="IPR057672">
    <property type="entry name" value="TPR_IPO4/5"/>
</dbReference>
<evidence type="ECO:0000256" key="7">
    <source>
        <dbReference type="ARBA" id="ARBA00023242"/>
    </source>
</evidence>
<dbReference type="Gene3D" id="1.25.10.10">
    <property type="entry name" value="Leucine-rich Repeat Variant"/>
    <property type="match status" value="1"/>
</dbReference>
<name>A0A7S0PMR8_MICPS</name>
<accession>A0A7S0PMR8</accession>
<comment type="subcellular location">
    <subcellularLocation>
        <location evidence="2">Cytoplasm</location>
    </subcellularLocation>
    <subcellularLocation>
        <location evidence="1">Nucleus</location>
    </subcellularLocation>
</comment>
<feature type="repeat" description="HEAT" evidence="8">
    <location>
        <begin position="414"/>
        <end position="451"/>
    </location>
</feature>
<evidence type="ECO:0000259" key="9">
    <source>
        <dbReference type="SMART" id="SM01349"/>
    </source>
</evidence>
<organism evidence="10">
    <name type="scientific">Micromonas pusilla</name>
    <name type="common">Picoplanktonic green alga</name>
    <name type="synonym">Chromulina pusilla</name>
    <dbReference type="NCBI Taxonomy" id="38833"/>
    <lineage>
        <taxon>Eukaryota</taxon>
        <taxon>Viridiplantae</taxon>
        <taxon>Chlorophyta</taxon>
        <taxon>Mamiellophyceae</taxon>
        <taxon>Mamiellales</taxon>
        <taxon>Mamiellaceae</taxon>
        <taxon>Micromonas</taxon>
    </lineage>
</organism>
<keyword evidence="4" id="KW-0963">Cytoplasm</keyword>